<evidence type="ECO:0000313" key="1">
    <source>
        <dbReference type="EMBL" id="VYU12448.1"/>
    </source>
</evidence>
<sequence length="65" mass="7530">MENSMKEVALTGTSFTPEEVYEDGYILRVVFTEKENKNKPLGNGEGSCQYRQLPFLDFHMHIDML</sequence>
<proteinExistence type="predicted"/>
<organism evidence="1">
    <name type="scientific">Mediterraneibacter gnavus</name>
    <name type="common">Ruminococcus gnavus</name>
    <dbReference type="NCBI Taxonomy" id="33038"/>
    <lineage>
        <taxon>Bacteria</taxon>
        <taxon>Bacillati</taxon>
        <taxon>Bacillota</taxon>
        <taxon>Clostridia</taxon>
        <taxon>Lachnospirales</taxon>
        <taxon>Lachnospiraceae</taxon>
        <taxon>Mediterraneibacter</taxon>
    </lineage>
</organism>
<dbReference type="AlphaFoldDB" id="A0A6N3CBY7"/>
<accession>A0A6N3CBY7</accession>
<gene>
    <name evidence="1" type="ORF">RGLFYP19_01495</name>
</gene>
<reference evidence="1" key="1">
    <citation type="submission" date="2019-11" db="EMBL/GenBank/DDBJ databases">
        <authorList>
            <person name="Feng L."/>
        </authorList>
    </citation>
    <scope>NUCLEOTIDE SEQUENCE</scope>
    <source>
        <strain evidence="1">RgnavusLFYP19</strain>
    </source>
</reference>
<dbReference type="EMBL" id="CACRUK010000018">
    <property type="protein sequence ID" value="VYU12448.1"/>
    <property type="molecule type" value="Genomic_DNA"/>
</dbReference>
<name>A0A6N3CBY7_MEDGN</name>
<protein>
    <submittedName>
        <fullName evidence="1">Uncharacterized protein</fullName>
    </submittedName>
</protein>